<reference evidence="9 10" key="1">
    <citation type="submission" date="2020-07" db="EMBL/GenBank/DDBJ databases">
        <title>Vallitalea guaymasensis genome.</title>
        <authorList>
            <person name="Postec A."/>
        </authorList>
    </citation>
    <scope>NUCLEOTIDE SEQUENCE [LARGE SCALE GENOMIC DNA]</scope>
    <source>
        <strain evidence="9 10">Ra1766G1</strain>
    </source>
</reference>
<dbReference type="Pfam" id="PF00589">
    <property type="entry name" value="Phage_integrase"/>
    <property type="match status" value="1"/>
</dbReference>
<protein>
    <submittedName>
        <fullName evidence="9">Tyrosine-type recombinase/integrase</fullName>
    </submittedName>
</protein>
<gene>
    <name evidence="9" type="ORF">HYG85_06425</name>
</gene>
<dbReference type="PROSITE" id="PS51900">
    <property type="entry name" value="CB"/>
    <property type="match status" value="1"/>
</dbReference>
<evidence type="ECO:0000256" key="3">
    <source>
        <dbReference type="ARBA" id="ARBA00022908"/>
    </source>
</evidence>
<evidence type="ECO:0000313" key="10">
    <source>
        <dbReference type="Proteomes" id="UP000677305"/>
    </source>
</evidence>
<dbReference type="InterPro" id="IPR010998">
    <property type="entry name" value="Integrase_recombinase_N"/>
</dbReference>
<dbReference type="GO" id="GO:0006310">
    <property type="term" value="P:DNA recombination"/>
    <property type="evidence" value="ECO:0007669"/>
    <property type="project" value="UniProtKB-KW"/>
</dbReference>
<dbReference type="AlphaFoldDB" id="A0A8J8SEH7"/>
<dbReference type="InterPro" id="IPR044068">
    <property type="entry name" value="CB"/>
</dbReference>
<dbReference type="SUPFAM" id="SSF56349">
    <property type="entry name" value="DNA breaking-rejoining enzymes"/>
    <property type="match status" value="1"/>
</dbReference>
<dbReference type="PANTHER" id="PTHR30349">
    <property type="entry name" value="PHAGE INTEGRASE-RELATED"/>
    <property type="match status" value="1"/>
</dbReference>
<dbReference type="InterPro" id="IPR050090">
    <property type="entry name" value="Tyrosine_recombinase_XerCD"/>
</dbReference>
<dbReference type="Proteomes" id="UP000677305">
    <property type="component" value="Chromosome"/>
</dbReference>
<dbReference type="Gene3D" id="1.10.150.130">
    <property type="match status" value="1"/>
</dbReference>
<evidence type="ECO:0000259" key="7">
    <source>
        <dbReference type="PROSITE" id="PS51898"/>
    </source>
</evidence>
<feature type="domain" description="Core-binding (CB)" evidence="8">
    <location>
        <begin position="1"/>
        <end position="76"/>
    </location>
</feature>
<keyword evidence="3" id="KW-0229">DNA integration</keyword>
<evidence type="ECO:0000259" key="8">
    <source>
        <dbReference type="PROSITE" id="PS51900"/>
    </source>
</evidence>
<evidence type="ECO:0000256" key="1">
    <source>
        <dbReference type="ARBA" id="ARBA00003283"/>
    </source>
</evidence>
<proteinExistence type="inferred from homology"/>
<dbReference type="InterPro" id="IPR011010">
    <property type="entry name" value="DNA_brk_join_enz"/>
</dbReference>
<feature type="domain" description="Tyr recombinase" evidence="7">
    <location>
        <begin position="93"/>
        <end position="266"/>
    </location>
</feature>
<organism evidence="9 10">
    <name type="scientific">Vallitalea guaymasensis</name>
    <dbReference type="NCBI Taxonomy" id="1185412"/>
    <lineage>
        <taxon>Bacteria</taxon>
        <taxon>Bacillati</taxon>
        <taxon>Bacillota</taxon>
        <taxon>Clostridia</taxon>
        <taxon>Lachnospirales</taxon>
        <taxon>Vallitaleaceae</taxon>
        <taxon>Vallitalea</taxon>
    </lineage>
</organism>
<evidence type="ECO:0000256" key="5">
    <source>
        <dbReference type="ARBA" id="ARBA00023172"/>
    </source>
</evidence>
<name>A0A8J8SEH7_9FIRM</name>
<evidence type="ECO:0000256" key="2">
    <source>
        <dbReference type="ARBA" id="ARBA00008857"/>
    </source>
</evidence>
<dbReference type="Gene3D" id="1.10.443.10">
    <property type="entry name" value="Intergrase catalytic core"/>
    <property type="match status" value="1"/>
</dbReference>
<dbReference type="Pfam" id="PF13495">
    <property type="entry name" value="Phage_int_SAM_4"/>
    <property type="match status" value="1"/>
</dbReference>
<dbReference type="PANTHER" id="PTHR30349:SF64">
    <property type="entry name" value="PROPHAGE INTEGRASE INTD-RELATED"/>
    <property type="match status" value="1"/>
</dbReference>
<dbReference type="InterPro" id="IPR004107">
    <property type="entry name" value="Integrase_SAM-like_N"/>
</dbReference>
<keyword evidence="10" id="KW-1185">Reference proteome</keyword>
<accession>A0A8J8SEH7</accession>
<evidence type="ECO:0000256" key="6">
    <source>
        <dbReference type="PROSITE-ProRule" id="PRU01248"/>
    </source>
</evidence>
<dbReference type="InterPro" id="IPR013762">
    <property type="entry name" value="Integrase-like_cat_sf"/>
</dbReference>
<dbReference type="PROSITE" id="PS51898">
    <property type="entry name" value="TYR_RECOMBINASE"/>
    <property type="match status" value="1"/>
</dbReference>
<sequence length="272" mass="31894">MRKYTQELTIQGYSSKTKKCYISHIKRFIDYIKKDIIEITETDVKMYLSYLMEKECSHSYVNQTISSIKFLNEHVLHKLKLTVYVERPKKERKLPNVLSKKEVKSILASLQNNKHKTLLALIYSSGLRVGEVVKLKINDIDSQRMLIKIEQGKGNKDRYVMLSESILLQLRKYYKEYRPNKWLFEGADKDKHITERTVQRIFKNACEKGCVMKKVSVHSLRHSFATHLLESGTDIRYIQELLGHSSSKTTEIYTHVTNKNIMSIKSPLDDIM</sequence>
<keyword evidence="5" id="KW-0233">DNA recombination</keyword>
<dbReference type="InterPro" id="IPR002104">
    <property type="entry name" value="Integrase_catalytic"/>
</dbReference>
<evidence type="ECO:0000313" key="9">
    <source>
        <dbReference type="EMBL" id="QUH31943.1"/>
    </source>
</evidence>
<dbReference type="NCBIfam" id="NF040815">
    <property type="entry name" value="recomb_XerA_Arch"/>
    <property type="match status" value="1"/>
</dbReference>
<dbReference type="KEGG" id="vgu:HYG85_06425"/>
<evidence type="ECO:0000256" key="4">
    <source>
        <dbReference type="ARBA" id="ARBA00023125"/>
    </source>
</evidence>
<dbReference type="CDD" id="cd01193">
    <property type="entry name" value="INT_IntI_C"/>
    <property type="match status" value="1"/>
</dbReference>
<dbReference type="GO" id="GO:0015074">
    <property type="term" value="P:DNA integration"/>
    <property type="evidence" value="ECO:0007669"/>
    <property type="project" value="UniProtKB-KW"/>
</dbReference>
<comment type="function">
    <text evidence="1">Site-specific tyrosine recombinase, which acts by catalyzing the cutting and rejoining of the recombining DNA molecules.</text>
</comment>
<dbReference type="EMBL" id="CP058561">
    <property type="protein sequence ID" value="QUH31943.1"/>
    <property type="molecule type" value="Genomic_DNA"/>
</dbReference>
<comment type="similarity">
    <text evidence="2">Belongs to the 'phage' integrase family.</text>
</comment>
<keyword evidence="4 6" id="KW-0238">DNA-binding</keyword>
<dbReference type="GO" id="GO:0003677">
    <property type="term" value="F:DNA binding"/>
    <property type="evidence" value="ECO:0007669"/>
    <property type="project" value="UniProtKB-UniRule"/>
</dbReference>